<evidence type="ECO:0000256" key="5">
    <source>
        <dbReference type="SAM" id="MobiDB-lite"/>
    </source>
</evidence>
<keyword evidence="10" id="KW-1185">Reference proteome</keyword>
<evidence type="ECO:0000259" key="7">
    <source>
        <dbReference type="Pfam" id="PF23702"/>
    </source>
</evidence>
<dbReference type="SUPFAM" id="SSF48371">
    <property type="entry name" value="ARM repeat"/>
    <property type="match status" value="3"/>
</dbReference>
<keyword evidence="3" id="KW-0677">Repeat</keyword>
<dbReference type="Pfam" id="PF23702">
    <property type="entry name" value="ARM_ECM29"/>
    <property type="match status" value="1"/>
</dbReference>
<comment type="caution">
    <text evidence="9">The sequence shown here is derived from an EMBL/GenBank/DDBJ whole genome shotgun (WGS) entry which is preliminary data.</text>
</comment>
<evidence type="ECO:0000313" key="10">
    <source>
        <dbReference type="Proteomes" id="UP000265703"/>
    </source>
</evidence>
<feature type="domain" description="ECM29 ARM-like repeats" evidence="7">
    <location>
        <begin position="704"/>
        <end position="886"/>
    </location>
</feature>
<dbReference type="GO" id="GO:0036503">
    <property type="term" value="P:ERAD pathway"/>
    <property type="evidence" value="ECO:0007669"/>
    <property type="project" value="TreeGrafter"/>
</dbReference>
<dbReference type="GO" id="GO:0043248">
    <property type="term" value="P:proteasome assembly"/>
    <property type="evidence" value="ECO:0007669"/>
    <property type="project" value="InterPro"/>
</dbReference>
<feature type="domain" description="Proteasome adapter and scaffold protein ECM29 HEAT-repeat" evidence="8">
    <location>
        <begin position="1369"/>
        <end position="1529"/>
    </location>
</feature>
<accession>A0A397TC75</accession>
<dbReference type="PANTHER" id="PTHR23346">
    <property type="entry name" value="TRANSLATIONAL ACTIVATOR GCN1-RELATED"/>
    <property type="match status" value="1"/>
</dbReference>
<dbReference type="Pfam" id="PF13001">
    <property type="entry name" value="ECM29_N"/>
    <property type="match status" value="1"/>
</dbReference>
<dbReference type="GO" id="GO:0000502">
    <property type="term" value="C:proteasome complex"/>
    <property type="evidence" value="ECO:0007669"/>
    <property type="project" value="UniProtKB-KW"/>
</dbReference>
<evidence type="ECO:0000313" key="9">
    <source>
        <dbReference type="EMBL" id="RIA94045.1"/>
    </source>
</evidence>
<dbReference type="PANTHER" id="PTHR23346:SF19">
    <property type="entry name" value="PROTEASOME ADAPTER AND SCAFFOLD PROTEIN ECM29"/>
    <property type="match status" value="1"/>
</dbReference>
<protein>
    <submittedName>
        <fullName evidence="9">Proteasome stabiliser-domain-containing protein</fullName>
    </submittedName>
</protein>
<feature type="region of interest" description="Disordered" evidence="5">
    <location>
        <begin position="187"/>
        <end position="207"/>
    </location>
</feature>
<dbReference type="InterPro" id="IPR055443">
    <property type="entry name" value="HEAT_ECM29"/>
</dbReference>
<evidence type="ECO:0000256" key="3">
    <source>
        <dbReference type="ARBA" id="ARBA00022737"/>
    </source>
</evidence>
<dbReference type="Gene3D" id="1.25.10.10">
    <property type="entry name" value="Leucine-rich Repeat Variant"/>
    <property type="match status" value="3"/>
</dbReference>
<proteinExistence type="predicted"/>
<dbReference type="InterPro" id="IPR055444">
    <property type="entry name" value="ARM_ECM29"/>
</dbReference>
<comment type="subcellular location">
    <subcellularLocation>
        <location evidence="1">Cytoplasm</location>
    </subcellularLocation>
</comment>
<reference evidence="9 10" key="1">
    <citation type="submission" date="2018-06" db="EMBL/GenBank/DDBJ databases">
        <title>Comparative genomics reveals the genomic features of Rhizophagus irregularis, R. cerebriforme, R. diaphanum and Gigaspora rosea, and their symbiotic lifestyle signature.</title>
        <authorList>
            <person name="Morin E."/>
            <person name="San Clemente H."/>
            <person name="Chen E.C.H."/>
            <person name="De La Providencia I."/>
            <person name="Hainaut M."/>
            <person name="Kuo A."/>
            <person name="Kohler A."/>
            <person name="Murat C."/>
            <person name="Tang N."/>
            <person name="Roy S."/>
            <person name="Loubradou J."/>
            <person name="Henrissat B."/>
            <person name="Grigoriev I.V."/>
            <person name="Corradi N."/>
            <person name="Roux C."/>
            <person name="Martin F.M."/>
        </authorList>
    </citation>
    <scope>NUCLEOTIDE SEQUENCE [LARGE SCALE GENOMIC DNA]</scope>
    <source>
        <strain evidence="9 10">DAOM 227022</strain>
    </source>
</reference>
<evidence type="ECO:0000259" key="6">
    <source>
        <dbReference type="Pfam" id="PF13001"/>
    </source>
</evidence>
<evidence type="ECO:0000256" key="1">
    <source>
        <dbReference type="ARBA" id="ARBA00004496"/>
    </source>
</evidence>
<dbReference type="Pfam" id="PF24492">
    <property type="entry name" value="HEAT_ECM29"/>
    <property type="match status" value="1"/>
</dbReference>
<dbReference type="OrthoDB" id="16066at2759"/>
<name>A0A397TC75_9GLOM</name>
<keyword evidence="4 9" id="KW-0647">Proteasome</keyword>
<dbReference type="GO" id="GO:0060090">
    <property type="term" value="F:molecular adaptor activity"/>
    <property type="evidence" value="ECO:0007669"/>
    <property type="project" value="InterPro"/>
</dbReference>
<dbReference type="Proteomes" id="UP000265703">
    <property type="component" value="Unassembled WGS sequence"/>
</dbReference>
<evidence type="ECO:0000256" key="2">
    <source>
        <dbReference type="ARBA" id="ARBA00022490"/>
    </source>
</evidence>
<dbReference type="InterPro" id="IPR024372">
    <property type="entry name" value="Ecm29_N"/>
</dbReference>
<dbReference type="GO" id="GO:0005634">
    <property type="term" value="C:nucleus"/>
    <property type="evidence" value="ECO:0007669"/>
    <property type="project" value="TreeGrafter"/>
</dbReference>
<evidence type="ECO:0000256" key="4">
    <source>
        <dbReference type="ARBA" id="ARBA00022942"/>
    </source>
</evidence>
<dbReference type="EMBL" id="QKYT01000091">
    <property type="protein sequence ID" value="RIA94045.1"/>
    <property type="molecule type" value="Genomic_DNA"/>
</dbReference>
<evidence type="ECO:0000259" key="8">
    <source>
        <dbReference type="Pfam" id="PF24492"/>
    </source>
</evidence>
<feature type="domain" description="Proteasome component Ecm29 N-terminal" evidence="6">
    <location>
        <begin position="9"/>
        <end position="534"/>
    </location>
</feature>
<dbReference type="InterPro" id="IPR016024">
    <property type="entry name" value="ARM-type_fold"/>
</dbReference>
<dbReference type="InterPro" id="IPR011989">
    <property type="entry name" value="ARM-like"/>
</dbReference>
<dbReference type="STRING" id="658196.A0A397TC75"/>
<organism evidence="9 10">
    <name type="scientific">Glomus cerebriforme</name>
    <dbReference type="NCBI Taxonomy" id="658196"/>
    <lineage>
        <taxon>Eukaryota</taxon>
        <taxon>Fungi</taxon>
        <taxon>Fungi incertae sedis</taxon>
        <taxon>Mucoromycota</taxon>
        <taxon>Glomeromycotina</taxon>
        <taxon>Glomeromycetes</taxon>
        <taxon>Glomerales</taxon>
        <taxon>Glomeraceae</taxon>
        <taxon>Glomus</taxon>
    </lineage>
</organism>
<sequence>MAEKEIELLENVELRFALADTDQQLEKVLNIFLSPVLLKLESPHEVVRTKVMSILSHINKRVRPKTNIKLPLASLLDLVCAEKVTKSLFVKNFGIMYLEMAYDRITEEEQITNLPSLVKGIASKPLNQKQTLIHIILLVLRKYKPKEADSPSDLDPIDFASHLGDAKFLLESFLDVILYTPIQPRQPNQQPAIGQQEGSQNPQTVQLQPVPPGLSVNAVKFVTNDGKAQWASKNSELKLIKMGILRFVNSFVILPDSLSDDINFKKFLILLAASCDSAHEIVGGGENGLKKIKQPNLEDKMVVDGLYFLYQGSNPGSAAKQGQQDSMRHPASPSLRYKIIGYLCKSRLATNTFPAMIQVSFDCLYGPTTNAKLQNQGMYFVQWVARMSDSSRLKPVAPVLLSGLLKFINQPDNETLKPEKEDLRGFAYVAVSLLAKRVPEIFRKDLSVLANFFMAVTMETKNVKVSVQEALSNMVETYQNIEIWANENDIRTIESILEENVDKPGHQARYCAVKYAATLFPFSHILSRYICLLASADEKLEVREMASRGLAFPNPRSPKLYPNQPEDEIKIPSFLEFVNFINNKSEHRMEKIERPKHSDRSKLNLSSTMFLDASSLPQLVDTLHSNFNQSTGQKYVMGYRIEVYINILRFLRNLMIINADSTALIDELADELDGETKLFDSNTRIRVKNWIREQWKADQMMTDQMELDEPQHSGALNVYLGLIEKGLSNKGQIDTLLQSTASSCLLELISLGPSSLSRSYENRISWLKTFMSIIKLEVRNSMAHVLGIVSTSELENNPERCINIQDLIKEFLTIARDQSRQISVEYHHGSILALGYIIGRLTYRYPTTFKSMVPPNLLTETVEVIAKDLDSSTSLRVIGASKALGEAGRYTSLPIFSNINDKGKGRPDENSFTADIFTNIVDKLITIVKTTKDVKIQETSITALGHIALGEPKYAEKVLTLFYDLATTINKQVEVHFTIGASITCITAGWESNEMDQYLDLADVSPPPISIDNSVMEGVLNKIFDNLLPSNKTAVKKAVCVWMLCLVKFCSKHEIVKAALPKIHGAFSLLLADRDEFTQEVASKGIGLVYELGDQKMKEQLVDSLVGMFSEGKRPKETIERDTQLFESNTLGQTPDGSAISTYQSILSLASDMNQPELVYKFMQLASHNAMWQSRKGAAFGFSSIIAQAEKELEPYLKDLIPRLYRFQYDPNPKVNEAMTSIWKTLVKDPKNTIDEYFDVIVKDLLKGLSDRLWRTRESSANALTDLLQGRQIQQLEPYLQDLWNMSFRALDDIKESVRIAAFKTCRTLTKVTVKYCDPVNVSIENGQKIMNIVMPFLLSKGLVSDAEDVRKFSLATILKICETAKELLKPHIAEIVDRLLEGLSSMEPQVMNYLSFHVEKYDVTQEQLENTRLSATKMSPMMEGIESCIDYIDEKVIEDLTPKLLQLIRKGVGLPTKAGCARFLVSMCIKKAEIIRPHANTYLKALSGSILDTSPAVRKSYAVTVGYVAHLTSNNTLAKFIEHLKKIYCENSEGEIRSIAGITVLEISKHASDELKRIYVEVLPLTYYGKHDSDSSIKSVWDDVWEDNTAGSTGTIKLYLSELISLLSTLLKSPSWPTKRQAALTIADVAKSIEQSLIPYMQQVLPLLLDGLSGRTWAGKEALIEALTTASISCREYFEDNENRAQLDIITNVLVRESKKANKQYRRNCIDNLGKFADTYSDTLVIYPEVREFLIELVVGEQDPDEMDEDDANERPLFLLVKASAMKCLGLVWPKKKDVQIQHSKELGMILASSLKSGKNVWNVRLSALESLEKFIEKLDFSGQQIQTLEEETLNSIFEGLKEGLSDTKYVAVRTASLDTLKKVVNKIKDTPLMSSSSVKEKLLETIAVAEKDPLANISDTVKELRKELFANIA</sequence>
<keyword evidence="2" id="KW-0963">Cytoplasm</keyword>
<gene>
    <name evidence="9" type="ORF">C1645_760998</name>
</gene>
<dbReference type="GO" id="GO:0005737">
    <property type="term" value="C:cytoplasm"/>
    <property type="evidence" value="ECO:0007669"/>
    <property type="project" value="UniProtKB-SubCell"/>
</dbReference>
<dbReference type="Pfam" id="PF23731">
    <property type="entry name" value="ARM_ECM29_C"/>
    <property type="match status" value="1"/>
</dbReference>